<comment type="caution">
    <text evidence="1">The sequence shown here is derived from an EMBL/GenBank/DDBJ whole genome shotgun (WGS) entry which is preliminary data.</text>
</comment>
<dbReference type="EMBL" id="JAAWWB010000004">
    <property type="protein sequence ID" value="KAG6784681.1"/>
    <property type="molecule type" value="Genomic_DNA"/>
</dbReference>
<protein>
    <recommendedName>
        <fullName evidence="3">Dihydroflavonol-4-reductase</fullName>
    </recommendedName>
</protein>
<evidence type="ECO:0000313" key="2">
    <source>
        <dbReference type="Proteomes" id="UP000886885"/>
    </source>
</evidence>
<dbReference type="AlphaFoldDB" id="A0A8X8A9Z3"/>
<proteinExistence type="predicted"/>
<dbReference type="Proteomes" id="UP000886885">
    <property type="component" value="Chromosome 2D"/>
</dbReference>
<evidence type="ECO:0008006" key="3">
    <source>
        <dbReference type="Google" id="ProtNLM"/>
    </source>
</evidence>
<name>A0A8X8A9Z3_POPTO</name>
<sequence length="93" mass="10684">MVIKRATEGTMGVLQACLKVMLMDAISCSRNHYRFLIKSNMVHIDDVARAHIFLLENYNAKGRFLCSSNEVSLNEMFEFLSARYPDIQIPARE</sequence>
<organism evidence="1 2">
    <name type="scientific">Populus tomentosa</name>
    <name type="common">Chinese white poplar</name>
    <dbReference type="NCBI Taxonomy" id="118781"/>
    <lineage>
        <taxon>Eukaryota</taxon>
        <taxon>Viridiplantae</taxon>
        <taxon>Streptophyta</taxon>
        <taxon>Embryophyta</taxon>
        <taxon>Tracheophyta</taxon>
        <taxon>Spermatophyta</taxon>
        <taxon>Magnoliopsida</taxon>
        <taxon>eudicotyledons</taxon>
        <taxon>Gunneridae</taxon>
        <taxon>Pentapetalae</taxon>
        <taxon>rosids</taxon>
        <taxon>fabids</taxon>
        <taxon>Malpighiales</taxon>
        <taxon>Salicaceae</taxon>
        <taxon>Saliceae</taxon>
        <taxon>Populus</taxon>
    </lineage>
</organism>
<dbReference type="OrthoDB" id="2735536at2759"/>
<gene>
    <name evidence="1" type="ORF">POTOM_010380</name>
</gene>
<reference evidence="1" key="1">
    <citation type="journal article" date="2020" name="bioRxiv">
        <title>Hybrid origin of Populus tomentosa Carr. identified through genome sequencing and phylogenomic analysis.</title>
        <authorList>
            <person name="An X."/>
            <person name="Gao K."/>
            <person name="Chen Z."/>
            <person name="Li J."/>
            <person name="Yang X."/>
            <person name="Yang X."/>
            <person name="Zhou J."/>
            <person name="Guo T."/>
            <person name="Zhao T."/>
            <person name="Huang S."/>
            <person name="Miao D."/>
            <person name="Khan W.U."/>
            <person name="Rao P."/>
            <person name="Ye M."/>
            <person name="Lei B."/>
            <person name="Liao W."/>
            <person name="Wang J."/>
            <person name="Ji L."/>
            <person name="Li Y."/>
            <person name="Guo B."/>
            <person name="Mustafa N.S."/>
            <person name="Li S."/>
            <person name="Yun Q."/>
            <person name="Keller S.R."/>
            <person name="Mao J."/>
            <person name="Zhang R."/>
            <person name="Strauss S.H."/>
        </authorList>
    </citation>
    <scope>NUCLEOTIDE SEQUENCE</scope>
    <source>
        <strain evidence="1">GM15</strain>
        <tissue evidence="1">Leaf</tissue>
    </source>
</reference>
<evidence type="ECO:0000313" key="1">
    <source>
        <dbReference type="EMBL" id="KAG6784681.1"/>
    </source>
</evidence>
<accession>A0A8X8A9Z3</accession>
<keyword evidence="2" id="KW-1185">Reference proteome</keyword>